<keyword evidence="4" id="KW-0175">Coiled coil</keyword>
<dbReference type="OrthoDB" id="825893at2"/>
<evidence type="ECO:0000256" key="2">
    <source>
        <dbReference type="ARBA" id="ARBA00022747"/>
    </source>
</evidence>
<dbReference type="GO" id="GO:0003677">
    <property type="term" value="F:DNA binding"/>
    <property type="evidence" value="ECO:0007669"/>
    <property type="project" value="UniProtKB-KW"/>
</dbReference>
<gene>
    <name evidence="7" type="ORF">E5K00_21375</name>
</gene>
<evidence type="ECO:0000313" key="8">
    <source>
        <dbReference type="Proteomes" id="UP000297549"/>
    </source>
</evidence>
<name>A0A4Z0PS94_9BACT</name>
<dbReference type="InterPro" id="IPR044946">
    <property type="entry name" value="Restrct_endonuc_typeI_TRD_sf"/>
</dbReference>
<dbReference type="GO" id="GO:0009307">
    <property type="term" value="P:DNA restriction-modification system"/>
    <property type="evidence" value="ECO:0007669"/>
    <property type="project" value="UniProtKB-KW"/>
</dbReference>
<reference evidence="7 8" key="1">
    <citation type="submission" date="2019-04" db="EMBL/GenBank/DDBJ databases">
        <authorList>
            <person name="Feng G."/>
            <person name="Zhang J."/>
            <person name="Zhu H."/>
        </authorList>
    </citation>
    <scope>NUCLEOTIDE SEQUENCE [LARGE SCALE GENOMIC DNA]</scope>
    <source>
        <strain evidence="7 8">JCM 31653</strain>
    </source>
</reference>
<feature type="region of interest" description="Disordered" evidence="5">
    <location>
        <begin position="444"/>
        <end position="495"/>
    </location>
</feature>
<dbReference type="PANTHER" id="PTHR43140:SF1">
    <property type="entry name" value="TYPE I RESTRICTION ENZYME ECOKI SPECIFICITY SUBUNIT"/>
    <property type="match status" value="1"/>
</dbReference>
<dbReference type="SUPFAM" id="SSF116734">
    <property type="entry name" value="DNA methylase specificity domain"/>
    <property type="match status" value="2"/>
</dbReference>
<dbReference type="RefSeq" id="WP_135465349.1">
    <property type="nucleotide sequence ID" value="NZ_SRLC01000003.1"/>
</dbReference>
<sequence>MNWRNIRIGDFLHRVRVPVDIEDDQDYNLVTIRMHHKGVALRATKRGKDIGSKRMYRVAPGHFILSGIDARHGAFGIVPEELDGAVVTNDFWYFEVDEAQVDKELFLHLTSTTFFDDLCRLASDGTTNRVRLQADKFFNYEISLPEVGQQRELMAQLKQTNAAVASVLTETDQQLTHLTQLRQALLREAMQGQLLPQDPTDEPAALLLQQLQAEKAKLGKAGKGKAGPLFGEEAPAVEGPFEIPESWVWCELKEVVKSVFDGPFGSHLKTADYTTSGVRVIRLENLDYGKFKHDKTTYISLEKYEGLKQHTIYAGDIIVGSFIADGVKAVLIPHLAETAIAKADCFCIRNNPAVVDNQFLTYLLGTGFISDGYLRIMRGMTRLRINTAQLKQTLIPLPPLAEQHRIVAKLEQLMQHCDALEQRIRESRRLAEQLLQTALREALAPPAGAEAEEVSESEPELAEAAPPRRRGRPAKPVFQRGDYREFGDLFGQPEA</sequence>
<protein>
    <submittedName>
        <fullName evidence="7">Restriction endonuclease subunit S</fullName>
    </submittedName>
</protein>
<keyword evidence="2" id="KW-0680">Restriction system</keyword>
<dbReference type="EMBL" id="SRLC01000003">
    <property type="protein sequence ID" value="TGE20548.1"/>
    <property type="molecule type" value="Genomic_DNA"/>
</dbReference>
<dbReference type="Pfam" id="PF01420">
    <property type="entry name" value="Methylase_S"/>
    <property type="match status" value="2"/>
</dbReference>
<evidence type="ECO:0000259" key="6">
    <source>
        <dbReference type="Pfam" id="PF01420"/>
    </source>
</evidence>
<feature type="compositionally biased region" description="Acidic residues" evidence="5">
    <location>
        <begin position="450"/>
        <end position="461"/>
    </location>
</feature>
<proteinExistence type="inferred from homology"/>
<keyword evidence="7" id="KW-0540">Nuclease</keyword>
<dbReference type="InterPro" id="IPR000055">
    <property type="entry name" value="Restrct_endonuc_typeI_TRD"/>
</dbReference>
<dbReference type="InterPro" id="IPR051212">
    <property type="entry name" value="Type-I_RE_S_subunit"/>
</dbReference>
<feature type="domain" description="Type I restriction modification DNA specificity" evidence="6">
    <location>
        <begin position="2"/>
        <end position="162"/>
    </location>
</feature>
<keyword evidence="7" id="KW-0378">Hydrolase</keyword>
<keyword evidence="8" id="KW-1185">Reference proteome</keyword>
<evidence type="ECO:0000256" key="5">
    <source>
        <dbReference type="SAM" id="MobiDB-lite"/>
    </source>
</evidence>
<dbReference type="Gene3D" id="3.90.220.20">
    <property type="entry name" value="DNA methylase specificity domains"/>
    <property type="match status" value="2"/>
</dbReference>
<organism evidence="7 8">
    <name type="scientific">Hymenobacter aquaticus</name>
    <dbReference type="NCBI Taxonomy" id="1867101"/>
    <lineage>
        <taxon>Bacteria</taxon>
        <taxon>Pseudomonadati</taxon>
        <taxon>Bacteroidota</taxon>
        <taxon>Cytophagia</taxon>
        <taxon>Cytophagales</taxon>
        <taxon>Hymenobacteraceae</taxon>
        <taxon>Hymenobacter</taxon>
    </lineage>
</organism>
<evidence type="ECO:0000256" key="3">
    <source>
        <dbReference type="ARBA" id="ARBA00023125"/>
    </source>
</evidence>
<accession>A0A4Z0PS94</accession>
<comment type="similarity">
    <text evidence="1">Belongs to the type-I restriction system S methylase family.</text>
</comment>
<feature type="coiled-coil region" evidence="4">
    <location>
        <begin position="410"/>
        <end position="437"/>
    </location>
</feature>
<dbReference type="Proteomes" id="UP000297549">
    <property type="component" value="Unassembled WGS sequence"/>
</dbReference>
<evidence type="ECO:0000256" key="1">
    <source>
        <dbReference type="ARBA" id="ARBA00010923"/>
    </source>
</evidence>
<dbReference type="AlphaFoldDB" id="A0A4Z0PS94"/>
<comment type="caution">
    <text evidence="7">The sequence shown here is derived from an EMBL/GenBank/DDBJ whole genome shotgun (WGS) entry which is preliminary data.</text>
</comment>
<keyword evidence="3" id="KW-0238">DNA-binding</keyword>
<evidence type="ECO:0000256" key="4">
    <source>
        <dbReference type="SAM" id="Coils"/>
    </source>
</evidence>
<dbReference type="GO" id="GO:0004519">
    <property type="term" value="F:endonuclease activity"/>
    <property type="evidence" value="ECO:0007669"/>
    <property type="project" value="UniProtKB-KW"/>
</dbReference>
<keyword evidence="7" id="KW-0255">Endonuclease</keyword>
<feature type="domain" description="Type I restriction modification DNA specificity" evidence="6">
    <location>
        <begin position="245"/>
        <end position="426"/>
    </location>
</feature>
<evidence type="ECO:0000313" key="7">
    <source>
        <dbReference type="EMBL" id="TGE20548.1"/>
    </source>
</evidence>
<dbReference type="PANTHER" id="PTHR43140">
    <property type="entry name" value="TYPE-1 RESTRICTION ENZYME ECOKI SPECIFICITY PROTEIN"/>
    <property type="match status" value="1"/>
</dbReference>